<name>B4JX67_DROGR</name>
<comment type="function">
    <text evidence="5">RNA-binding component of the eukaryotic translation initiation factor 3 (eIF-3) complex, which is involved in protein synthesis of a specialized repertoire of mRNAs and, together with other initiation factors, stimulates binding of mRNA and methionyl-tRNAi to the 40S ribosome. The eIF-3 complex specifically targets and initiates translation of a subset of mRNAs involved in cell proliferation. This subunit can bind 18S rRNA.</text>
</comment>
<evidence type="ECO:0000256" key="4">
    <source>
        <dbReference type="ARBA" id="ARBA00022917"/>
    </source>
</evidence>
<dbReference type="SUPFAM" id="SSF54928">
    <property type="entry name" value="RNA-binding domain, RBD"/>
    <property type="match status" value="1"/>
</dbReference>
<keyword evidence="3 6" id="KW-0694">RNA-binding</keyword>
<dbReference type="eggNOG" id="KOG0122">
    <property type="taxonomic scope" value="Eukaryota"/>
</dbReference>
<keyword evidence="9" id="KW-1185">Reference proteome</keyword>
<dbReference type="PROSITE" id="PS50102">
    <property type="entry name" value="RRM"/>
    <property type="match status" value="1"/>
</dbReference>
<dbReference type="InterPro" id="IPR024675">
    <property type="entry name" value="eIF3g_N"/>
</dbReference>
<keyword evidence="2 5" id="KW-0396">Initiation factor</keyword>
<reference evidence="8 9" key="1">
    <citation type="journal article" date="2007" name="Nature">
        <title>Evolution of genes and genomes on the Drosophila phylogeny.</title>
        <authorList>
            <consortium name="Drosophila 12 Genomes Consortium"/>
            <person name="Clark A.G."/>
            <person name="Eisen M.B."/>
            <person name="Smith D.R."/>
            <person name="Bergman C.M."/>
            <person name="Oliver B."/>
            <person name="Markow T.A."/>
            <person name="Kaufman T.C."/>
            <person name="Kellis M."/>
            <person name="Gelbart W."/>
            <person name="Iyer V.N."/>
            <person name="Pollard D.A."/>
            <person name="Sackton T.B."/>
            <person name="Larracuente A.M."/>
            <person name="Singh N.D."/>
            <person name="Abad J.P."/>
            <person name="Abt D.N."/>
            <person name="Adryan B."/>
            <person name="Aguade M."/>
            <person name="Akashi H."/>
            <person name="Anderson W.W."/>
            <person name="Aquadro C.F."/>
            <person name="Ardell D.H."/>
            <person name="Arguello R."/>
            <person name="Artieri C.G."/>
            <person name="Barbash D.A."/>
            <person name="Barker D."/>
            <person name="Barsanti P."/>
            <person name="Batterham P."/>
            <person name="Batzoglou S."/>
            <person name="Begun D."/>
            <person name="Bhutkar A."/>
            <person name="Blanco E."/>
            <person name="Bosak S.A."/>
            <person name="Bradley R.K."/>
            <person name="Brand A.D."/>
            <person name="Brent M.R."/>
            <person name="Brooks A.N."/>
            <person name="Brown R.H."/>
            <person name="Butlin R.K."/>
            <person name="Caggese C."/>
            <person name="Calvi B.R."/>
            <person name="Bernardo de Carvalho A."/>
            <person name="Caspi A."/>
            <person name="Castrezana S."/>
            <person name="Celniker S.E."/>
            <person name="Chang J.L."/>
            <person name="Chapple C."/>
            <person name="Chatterji S."/>
            <person name="Chinwalla A."/>
            <person name="Civetta A."/>
            <person name="Clifton S.W."/>
            <person name="Comeron J.M."/>
            <person name="Costello J.C."/>
            <person name="Coyne J.A."/>
            <person name="Daub J."/>
            <person name="David R.G."/>
            <person name="Delcher A.L."/>
            <person name="Delehaunty K."/>
            <person name="Do C.B."/>
            <person name="Ebling H."/>
            <person name="Edwards K."/>
            <person name="Eickbush T."/>
            <person name="Evans J.D."/>
            <person name="Filipski A."/>
            <person name="Findeiss S."/>
            <person name="Freyhult E."/>
            <person name="Fulton L."/>
            <person name="Fulton R."/>
            <person name="Garcia A.C."/>
            <person name="Gardiner A."/>
            <person name="Garfield D.A."/>
            <person name="Garvin B.E."/>
            <person name="Gibson G."/>
            <person name="Gilbert D."/>
            <person name="Gnerre S."/>
            <person name="Godfrey J."/>
            <person name="Good R."/>
            <person name="Gotea V."/>
            <person name="Gravely B."/>
            <person name="Greenberg A.J."/>
            <person name="Griffiths-Jones S."/>
            <person name="Gross S."/>
            <person name="Guigo R."/>
            <person name="Gustafson E.A."/>
            <person name="Haerty W."/>
            <person name="Hahn M.W."/>
            <person name="Halligan D.L."/>
            <person name="Halpern A.L."/>
            <person name="Halter G.M."/>
            <person name="Han M.V."/>
            <person name="Heger A."/>
            <person name="Hillier L."/>
            <person name="Hinrichs A.S."/>
            <person name="Holmes I."/>
            <person name="Hoskins R.A."/>
            <person name="Hubisz M.J."/>
            <person name="Hultmark D."/>
            <person name="Huntley M.A."/>
            <person name="Jaffe D.B."/>
            <person name="Jagadeeshan S."/>
            <person name="Jeck W.R."/>
            <person name="Johnson J."/>
            <person name="Jones C.D."/>
            <person name="Jordan W.C."/>
            <person name="Karpen G.H."/>
            <person name="Kataoka E."/>
            <person name="Keightley P.D."/>
            <person name="Kheradpour P."/>
            <person name="Kirkness E.F."/>
            <person name="Koerich L.B."/>
            <person name="Kristiansen K."/>
            <person name="Kudrna D."/>
            <person name="Kulathinal R.J."/>
            <person name="Kumar S."/>
            <person name="Kwok R."/>
            <person name="Lander E."/>
            <person name="Langley C.H."/>
            <person name="Lapoint R."/>
            <person name="Lazzaro B.P."/>
            <person name="Lee S.J."/>
            <person name="Levesque L."/>
            <person name="Li R."/>
            <person name="Lin C.F."/>
            <person name="Lin M.F."/>
            <person name="Lindblad-Toh K."/>
            <person name="Llopart A."/>
            <person name="Long M."/>
            <person name="Low L."/>
            <person name="Lozovsky E."/>
            <person name="Lu J."/>
            <person name="Luo M."/>
            <person name="Machado C.A."/>
            <person name="Makalowski W."/>
            <person name="Marzo M."/>
            <person name="Matsuda M."/>
            <person name="Matzkin L."/>
            <person name="McAllister B."/>
            <person name="McBride C.S."/>
            <person name="McKernan B."/>
            <person name="McKernan K."/>
            <person name="Mendez-Lago M."/>
            <person name="Minx P."/>
            <person name="Mollenhauer M.U."/>
            <person name="Montooth K."/>
            <person name="Mount S.M."/>
            <person name="Mu X."/>
            <person name="Myers E."/>
            <person name="Negre B."/>
            <person name="Newfeld S."/>
            <person name="Nielsen R."/>
            <person name="Noor M.A."/>
            <person name="O'Grady P."/>
            <person name="Pachter L."/>
            <person name="Papaceit M."/>
            <person name="Parisi M.J."/>
            <person name="Parisi M."/>
            <person name="Parts L."/>
            <person name="Pedersen J.S."/>
            <person name="Pesole G."/>
            <person name="Phillippy A.M."/>
            <person name="Ponting C.P."/>
            <person name="Pop M."/>
            <person name="Porcelli D."/>
            <person name="Powell J.R."/>
            <person name="Prohaska S."/>
            <person name="Pruitt K."/>
            <person name="Puig M."/>
            <person name="Quesneville H."/>
            <person name="Ram K.R."/>
            <person name="Rand D."/>
            <person name="Rasmussen M.D."/>
            <person name="Reed L.K."/>
            <person name="Reenan R."/>
            <person name="Reily A."/>
            <person name="Remington K.A."/>
            <person name="Rieger T.T."/>
            <person name="Ritchie M.G."/>
            <person name="Robin C."/>
            <person name="Rogers Y.H."/>
            <person name="Rohde C."/>
            <person name="Rozas J."/>
            <person name="Rubenfield M.J."/>
            <person name="Ruiz A."/>
            <person name="Russo S."/>
            <person name="Salzberg S.L."/>
            <person name="Sanchez-Gracia A."/>
            <person name="Saranga D.J."/>
            <person name="Sato H."/>
            <person name="Schaeffer S.W."/>
            <person name="Schatz M.C."/>
            <person name="Schlenke T."/>
            <person name="Schwartz R."/>
            <person name="Segarra C."/>
            <person name="Singh R.S."/>
            <person name="Sirot L."/>
            <person name="Sirota M."/>
            <person name="Sisneros N.B."/>
            <person name="Smith C.D."/>
            <person name="Smith T.F."/>
            <person name="Spieth J."/>
            <person name="Stage D.E."/>
            <person name="Stark A."/>
            <person name="Stephan W."/>
            <person name="Strausberg R.L."/>
            <person name="Strempel S."/>
            <person name="Sturgill D."/>
            <person name="Sutton G."/>
            <person name="Sutton G.G."/>
            <person name="Tao W."/>
            <person name="Teichmann S."/>
            <person name="Tobari Y.N."/>
            <person name="Tomimura Y."/>
            <person name="Tsolas J.M."/>
            <person name="Valente V.L."/>
            <person name="Venter E."/>
            <person name="Venter J.C."/>
            <person name="Vicario S."/>
            <person name="Vieira F.G."/>
            <person name="Vilella A.J."/>
            <person name="Villasante A."/>
            <person name="Walenz B."/>
            <person name="Wang J."/>
            <person name="Wasserman M."/>
            <person name="Watts T."/>
            <person name="Wilson D."/>
            <person name="Wilson R.K."/>
            <person name="Wing R.A."/>
            <person name="Wolfner M.F."/>
            <person name="Wong A."/>
            <person name="Wong G.K."/>
            <person name="Wu C.I."/>
            <person name="Wu G."/>
            <person name="Yamamoto D."/>
            <person name="Yang H.P."/>
            <person name="Yang S.P."/>
            <person name="Yorke J.A."/>
            <person name="Yoshida K."/>
            <person name="Zdobnov E."/>
            <person name="Zhang P."/>
            <person name="Zhang Y."/>
            <person name="Zimin A.V."/>
            <person name="Baldwin J."/>
            <person name="Abdouelleil A."/>
            <person name="Abdulkadir J."/>
            <person name="Abebe A."/>
            <person name="Abera B."/>
            <person name="Abreu J."/>
            <person name="Acer S.C."/>
            <person name="Aftuck L."/>
            <person name="Alexander A."/>
            <person name="An P."/>
            <person name="Anderson E."/>
            <person name="Anderson S."/>
            <person name="Arachi H."/>
            <person name="Azer M."/>
            <person name="Bachantsang P."/>
            <person name="Barry A."/>
            <person name="Bayul T."/>
            <person name="Berlin A."/>
            <person name="Bessette D."/>
            <person name="Bloom T."/>
            <person name="Blye J."/>
            <person name="Boguslavskiy L."/>
            <person name="Bonnet C."/>
            <person name="Boukhgalter B."/>
            <person name="Bourzgui I."/>
            <person name="Brown A."/>
            <person name="Cahill P."/>
            <person name="Channer S."/>
            <person name="Cheshatsang Y."/>
            <person name="Chuda L."/>
            <person name="Citroen M."/>
            <person name="Collymore A."/>
            <person name="Cooke P."/>
            <person name="Costello M."/>
            <person name="D'Aco K."/>
            <person name="Daza R."/>
            <person name="De Haan G."/>
            <person name="DeGray S."/>
            <person name="DeMaso C."/>
            <person name="Dhargay N."/>
            <person name="Dooley K."/>
            <person name="Dooley E."/>
            <person name="Doricent M."/>
            <person name="Dorje P."/>
            <person name="Dorjee K."/>
            <person name="Dupes A."/>
            <person name="Elong R."/>
            <person name="Falk J."/>
            <person name="Farina A."/>
            <person name="Faro S."/>
            <person name="Ferguson D."/>
            <person name="Fisher S."/>
            <person name="Foley C.D."/>
            <person name="Franke A."/>
            <person name="Friedrich D."/>
            <person name="Gadbois L."/>
            <person name="Gearin G."/>
            <person name="Gearin C.R."/>
            <person name="Giannoukos G."/>
            <person name="Goode T."/>
            <person name="Graham J."/>
            <person name="Grandbois E."/>
            <person name="Grewal S."/>
            <person name="Gyaltsen K."/>
            <person name="Hafez N."/>
            <person name="Hagos B."/>
            <person name="Hall J."/>
            <person name="Henson C."/>
            <person name="Hollinger A."/>
            <person name="Honan T."/>
            <person name="Huard M.D."/>
            <person name="Hughes L."/>
            <person name="Hurhula B."/>
            <person name="Husby M.E."/>
            <person name="Kamat A."/>
            <person name="Kanga B."/>
            <person name="Kashin S."/>
            <person name="Khazanovich D."/>
            <person name="Kisner P."/>
            <person name="Lance K."/>
            <person name="Lara M."/>
            <person name="Lee W."/>
            <person name="Lennon N."/>
            <person name="Letendre F."/>
            <person name="LeVine R."/>
            <person name="Lipovsky A."/>
            <person name="Liu X."/>
            <person name="Liu J."/>
            <person name="Liu S."/>
            <person name="Lokyitsang T."/>
            <person name="Lokyitsang Y."/>
            <person name="Lubonja R."/>
            <person name="Lui A."/>
            <person name="MacDonald P."/>
            <person name="Magnisalis V."/>
            <person name="Maru K."/>
            <person name="Matthews C."/>
            <person name="McCusker W."/>
            <person name="McDonough S."/>
            <person name="Mehta T."/>
            <person name="Meldrim J."/>
            <person name="Meneus L."/>
            <person name="Mihai O."/>
            <person name="Mihalev A."/>
            <person name="Mihova T."/>
            <person name="Mittelman R."/>
            <person name="Mlenga V."/>
            <person name="Montmayeur A."/>
            <person name="Mulrain L."/>
            <person name="Navidi A."/>
            <person name="Naylor J."/>
            <person name="Negash T."/>
            <person name="Nguyen T."/>
            <person name="Nguyen N."/>
            <person name="Nicol R."/>
            <person name="Norbu C."/>
            <person name="Norbu N."/>
            <person name="Novod N."/>
            <person name="O'Neill B."/>
            <person name="Osman S."/>
            <person name="Markiewicz E."/>
            <person name="Oyono O.L."/>
            <person name="Patti C."/>
            <person name="Phunkhang P."/>
            <person name="Pierre F."/>
            <person name="Priest M."/>
            <person name="Raghuraman S."/>
            <person name="Rege F."/>
            <person name="Reyes R."/>
            <person name="Rise C."/>
            <person name="Rogov P."/>
            <person name="Ross K."/>
            <person name="Ryan E."/>
            <person name="Settipalli S."/>
            <person name="Shea T."/>
            <person name="Sherpa N."/>
            <person name="Shi L."/>
            <person name="Shih D."/>
            <person name="Sparrow T."/>
            <person name="Spaulding J."/>
            <person name="Stalker J."/>
            <person name="Stange-Thomann N."/>
            <person name="Stavropoulos S."/>
            <person name="Stone C."/>
            <person name="Strader C."/>
            <person name="Tesfaye S."/>
            <person name="Thomson T."/>
            <person name="Thoulutsang Y."/>
            <person name="Thoulutsang D."/>
            <person name="Topham K."/>
            <person name="Topping I."/>
            <person name="Tsamla T."/>
            <person name="Vassiliev H."/>
            <person name="Vo A."/>
            <person name="Wangchuk T."/>
            <person name="Wangdi T."/>
            <person name="Weiand M."/>
            <person name="Wilkinson J."/>
            <person name="Wilson A."/>
            <person name="Yadav S."/>
            <person name="Young G."/>
            <person name="Yu Q."/>
            <person name="Zembek L."/>
            <person name="Zhong D."/>
            <person name="Zimmer A."/>
            <person name="Zwirko Z."/>
            <person name="Jaffe D.B."/>
            <person name="Alvarez P."/>
            <person name="Brockman W."/>
            <person name="Butler J."/>
            <person name="Chin C."/>
            <person name="Gnerre S."/>
            <person name="Grabherr M."/>
            <person name="Kleber M."/>
            <person name="Mauceli E."/>
            <person name="MacCallum I."/>
        </authorList>
    </citation>
    <scope>NUCLEOTIDE SEQUENCE [LARGE SCALE GENOMIC DNA]</scope>
    <source>
        <strain evidence="9">Tucson 15287-2541.00</strain>
    </source>
</reference>
<keyword evidence="4 5" id="KW-0648">Protein biosynthesis</keyword>
<dbReference type="InterPro" id="IPR017334">
    <property type="entry name" value="eIF3_g"/>
</dbReference>
<evidence type="ECO:0000256" key="6">
    <source>
        <dbReference type="PROSITE-ProRule" id="PRU00176"/>
    </source>
</evidence>
<dbReference type="STRING" id="7222.B4JX67"/>
<dbReference type="Gene3D" id="3.30.70.330">
    <property type="match status" value="1"/>
</dbReference>
<dbReference type="Pfam" id="PF12353">
    <property type="entry name" value="eIF3g"/>
    <property type="match status" value="1"/>
</dbReference>
<feature type="domain" description="RRM" evidence="7">
    <location>
        <begin position="164"/>
        <end position="242"/>
    </location>
</feature>
<comment type="similarity">
    <text evidence="5">Belongs to the eIF-3 subunit G family.</text>
</comment>
<evidence type="ECO:0000256" key="5">
    <source>
        <dbReference type="HAMAP-Rule" id="MF_03006"/>
    </source>
</evidence>
<dbReference type="PANTHER" id="PTHR10352">
    <property type="entry name" value="EUKARYOTIC TRANSLATION INITIATION FACTOR 3 SUBUNIT G"/>
    <property type="match status" value="1"/>
</dbReference>
<dbReference type="HAMAP" id="MF_03006">
    <property type="entry name" value="eIF3g"/>
    <property type="match status" value="1"/>
</dbReference>
<dbReference type="SMR" id="B4JX67"/>
<evidence type="ECO:0000256" key="2">
    <source>
        <dbReference type="ARBA" id="ARBA00022540"/>
    </source>
</evidence>
<dbReference type="Proteomes" id="UP000001070">
    <property type="component" value="Unassembled WGS sequence"/>
</dbReference>
<dbReference type="CDD" id="cd12408">
    <property type="entry name" value="RRM_eIF3G_like"/>
    <property type="match status" value="1"/>
</dbReference>
<dbReference type="Pfam" id="PF00076">
    <property type="entry name" value="RRM_1"/>
    <property type="match status" value="1"/>
</dbReference>
<sequence>MPGVETIKSSWADEVELDYGGLPPTTEAVENGHKYVTEYKYNKDDKKTKVVRTYKISKQVVPKTVAKRRTWSKFVLNSKEDEKANDPLLDPTKNIAKCRICNGEHWSVNCPYKGTAMDTNLMEKKAAAAASAAVDAPKSGKYVPPFLKDSQKGGLGMRGRDDTAAIRISNLSESMTEVDLEELVKKIGPQSKMYLARDKNTGLCKGFAYVHFKQRKDAAAAIEILNGHGYDHLILSVEWSKPQNN</sequence>
<dbReference type="OrthoDB" id="639027at2759"/>
<dbReference type="GO" id="GO:0005852">
    <property type="term" value="C:eukaryotic translation initiation factor 3 complex"/>
    <property type="evidence" value="ECO:0007669"/>
    <property type="project" value="UniProtKB-UniRule"/>
</dbReference>
<evidence type="ECO:0000256" key="3">
    <source>
        <dbReference type="ARBA" id="ARBA00022884"/>
    </source>
</evidence>
<comment type="subunit">
    <text evidence="5">Component of the eukaryotic translation initiation factor 3 (eIF-3) complex. The eIF-3 complex interacts with pix.</text>
</comment>
<dbReference type="HOGENOM" id="CLU_034595_0_0_1"/>
<dbReference type="InterPro" id="IPR034240">
    <property type="entry name" value="eIF3G_RRM"/>
</dbReference>
<dbReference type="EMBL" id="CH916376">
    <property type="protein sequence ID" value="EDV95343.1"/>
    <property type="molecule type" value="Genomic_DNA"/>
</dbReference>
<dbReference type="GO" id="GO:0001732">
    <property type="term" value="P:formation of cytoplasmic translation initiation complex"/>
    <property type="evidence" value="ECO:0007669"/>
    <property type="project" value="UniProtKB-UniRule"/>
</dbReference>
<proteinExistence type="inferred from homology"/>
<dbReference type="OMA" id="HWISICP"/>
<dbReference type="InParanoid" id="B4JX67"/>
<dbReference type="GO" id="GO:0016282">
    <property type="term" value="C:eukaryotic 43S preinitiation complex"/>
    <property type="evidence" value="ECO:0007669"/>
    <property type="project" value="UniProtKB-UniRule"/>
</dbReference>
<dbReference type="SMART" id="SM00360">
    <property type="entry name" value="RRM"/>
    <property type="match status" value="1"/>
</dbReference>
<keyword evidence="1 5" id="KW-0963">Cytoplasm</keyword>
<evidence type="ECO:0000313" key="9">
    <source>
        <dbReference type="Proteomes" id="UP000001070"/>
    </source>
</evidence>
<gene>
    <name evidence="5" type="primary">eIF3g</name>
    <name evidence="8" type="synonym">Dgri\GH17624</name>
    <name evidence="5" type="synonym">eIF3-S4</name>
    <name evidence="8" type="ORF">Dgri_GH17624</name>
</gene>
<dbReference type="GO" id="GO:0003723">
    <property type="term" value="F:RNA binding"/>
    <property type="evidence" value="ECO:0007669"/>
    <property type="project" value="UniProtKB-UniRule"/>
</dbReference>
<protein>
    <recommendedName>
        <fullName evidence="5">Eukaryotic translation initiation factor 3 subunit G</fullName>
        <shortName evidence="5">eIF3g</shortName>
    </recommendedName>
    <alternativeName>
        <fullName evidence="5">Eukaryotic translation initiation factor 3 RNA-binding subunit</fullName>
        <shortName evidence="5">eIF-3 RNA-binding subunit</shortName>
    </alternativeName>
    <alternativeName>
        <fullName evidence="5">Eukaryotic translation initiation factor 3 subunit 4</fullName>
    </alternativeName>
</protein>
<evidence type="ECO:0000256" key="1">
    <source>
        <dbReference type="ARBA" id="ARBA00022490"/>
    </source>
</evidence>
<dbReference type="GO" id="GO:0003743">
    <property type="term" value="F:translation initiation factor activity"/>
    <property type="evidence" value="ECO:0007669"/>
    <property type="project" value="UniProtKB-UniRule"/>
</dbReference>
<comment type="subcellular location">
    <subcellularLocation>
        <location evidence="5">Cytoplasm</location>
    </subcellularLocation>
</comment>
<dbReference type="AlphaFoldDB" id="B4JX67"/>
<dbReference type="FunFam" id="3.30.70.330:FF:000828">
    <property type="entry name" value="Eukaryotic translation initiation factor 3 subunit G"/>
    <property type="match status" value="1"/>
</dbReference>
<dbReference type="InterPro" id="IPR012677">
    <property type="entry name" value="Nucleotide-bd_a/b_plait_sf"/>
</dbReference>
<organism evidence="9">
    <name type="scientific">Drosophila grimshawi</name>
    <name type="common">Hawaiian fruit fly</name>
    <name type="synonym">Idiomyia grimshawi</name>
    <dbReference type="NCBI Taxonomy" id="7222"/>
    <lineage>
        <taxon>Eukaryota</taxon>
        <taxon>Metazoa</taxon>
        <taxon>Ecdysozoa</taxon>
        <taxon>Arthropoda</taxon>
        <taxon>Hexapoda</taxon>
        <taxon>Insecta</taxon>
        <taxon>Pterygota</taxon>
        <taxon>Neoptera</taxon>
        <taxon>Endopterygota</taxon>
        <taxon>Diptera</taxon>
        <taxon>Brachycera</taxon>
        <taxon>Muscomorpha</taxon>
        <taxon>Ephydroidea</taxon>
        <taxon>Drosophilidae</taxon>
        <taxon>Drosophila</taxon>
        <taxon>Hawaiian Drosophila</taxon>
    </lineage>
</organism>
<accession>B4JX67</accession>
<dbReference type="PhylomeDB" id="B4JX67"/>
<evidence type="ECO:0000259" key="7">
    <source>
        <dbReference type="PROSITE" id="PS50102"/>
    </source>
</evidence>
<evidence type="ECO:0000313" key="8">
    <source>
        <dbReference type="EMBL" id="EDV95343.1"/>
    </source>
</evidence>
<dbReference type="PIRSF" id="PIRSF037949">
    <property type="entry name" value="Transl_init_eIF-3_RNA-bind"/>
    <property type="match status" value="1"/>
</dbReference>
<dbReference type="GO" id="GO:0033290">
    <property type="term" value="C:eukaryotic 48S preinitiation complex"/>
    <property type="evidence" value="ECO:0007669"/>
    <property type="project" value="UniProtKB-UniRule"/>
</dbReference>
<dbReference type="InterPro" id="IPR035979">
    <property type="entry name" value="RBD_domain_sf"/>
</dbReference>
<dbReference type="InterPro" id="IPR000504">
    <property type="entry name" value="RRM_dom"/>
</dbReference>